<dbReference type="Proteomes" id="UP001627154">
    <property type="component" value="Unassembled WGS sequence"/>
</dbReference>
<organism evidence="3 4">
    <name type="scientific">Trichogramma kaykai</name>
    <dbReference type="NCBI Taxonomy" id="54128"/>
    <lineage>
        <taxon>Eukaryota</taxon>
        <taxon>Metazoa</taxon>
        <taxon>Ecdysozoa</taxon>
        <taxon>Arthropoda</taxon>
        <taxon>Hexapoda</taxon>
        <taxon>Insecta</taxon>
        <taxon>Pterygota</taxon>
        <taxon>Neoptera</taxon>
        <taxon>Endopterygota</taxon>
        <taxon>Hymenoptera</taxon>
        <taxon>Apocrita</taxon>
        <taxon>Proctotrupomorpha</taxon>
        <taxon>Chalcidoidea</taxon>
        <taxon>Trichogrammatidae</taxon>
        <taxon>Trichogramma</taxon>
    </lineage>
</organism>
<name>A0ABD2XNM8_9HYME</name>
<accession>A0ABD2XNM8</accession>
<feature type="domain" description="Complementary sex determination N-terminal" evidence="2">
    <location>
        <begin position="169"/>
        <end position="299"/>
    </location>
</feature>
<feature type="compositionally biased region" description="Basic and acidic residues" evidence="1">
    <location>
        <begin position="394"/>
        <end position="453"/>
    </location>
</feature>
<feature type="compositionally biased region" description="Basic and acidic residues" evidence="1">
    <location>
        <begin position="154"/>
        <end position="175"/>
    </location>
</feature>
<feature type="compositionally biased region" description="Basic and acidic residues" evidence="1">
    <location>
        <begin position="215"/>
        <end position="234"/>
    </location>
</feature>
<proteinExistence type="predicted"/>
<dbReference type="AlphaFoldDB" id="A0ABD2XNM8"/>
<evidence type="ECO:0000259" key="2">
    <source>
        <dbReference type="Pfam" id="PF12278"/>
    </source>
</evidence>
<comment type="caution">
    <text evidence="3">The sequence shown here is derived from an EMBL/GenBank/DDBJ whole genome shotgun (WGS) entry which is preliminary data.</text>
</comment>
<dbReference type="Pfam" id="PF12278">
    <property type="entry name" value="SDP_N"/>
    <property type="match status" value="2"/>
</dbReference>
<reference evidence="3 4" key="1">
    <citation type="journal article" date="2024" name="bioRxiv">
        <title>A reference genome for Trichogramma kaykai: A tiny desert-dwelling parasitoid wasp with competing sex-ratio distorters.</title>
        <authorList>
            <person name="Culotta J."/>
            <person name="Lindsey A.R."/>
        </authorList>
    </citation>
    <scope>NUCLEOTIDE SEQUENCE [LARGE SCALE GENOMIC DNA]</scope>
    <source>
        <strain evidence="3 4">KSX58</strain>
    </source>
</reference>
<feature type="compositionally biased region" description="Basic residues" evidence="1">
    <location>
        <begin position="341"/>
        <end position="364"/>
    </location>
</feature>
<feature type="region of interest" description="Disordered" evidence="1">
    <location>
        <begin position="150"/>
        <end position="286"/>
    </location>
</feature>
<feature type="domain" description="Complementary sex determination N-terminal" evidence="2">
    <location>
        <begin position="17"/>
        <end position="147"/>
    </location>
</feature>
<feature type="region of interest" description="Disordered" evidence="1">
    <location>
        <begin position="305"/>
        <end position="458"/>
    </location>
</feature>
<feature type="compositionally biased region" description="Basic and acidic residues" evidence="1">
    <location>
        <begin position="182"/>
        <end position="206"/>
    </location>
</feature>
<gene>
    <name evidence="3" type="ORF">TKK_000862</name>
</gene>
<feature type="compositionally biased region" description="Polar residues" evidence="1">
    <location>
        <begin position="275"/>
        <end position="284"/>
    </location>
</feature>
<feature type="region of interest" description="Disordered" evidence="1">
    <location>
        <begin position="48"/>
        <end position="105"/>
    </location>
</feature>
<feature type="compositionally biased region" description="Basic and acidic residues" evidence="1">
    <location>
        <begin position="305"/>
        <end position="327"/>
    </location>
</feature>
<evidence type="ECO:0000313" key="3">
    <source>
        <dbReference type="EMBL" id="KAL3406719.1"/>
    </source>
</evidence>
<keyword evidence="4" id="KW-1185">Reference proteome</keyword>
<sequence>MRPSSKYDDEEDREAERKKRRLEWMIQQQKAREHERLKQKKIEEYERKRLEMLKSKSVNKSSNDSDDSQHRYSSKNRNDRSDVMSKKFNSEDKKPFFNGPERARKISPEESRTIVVKIDRNIPSSAVEHGPLKYGLINPEDVSLKRRNAMETSNNREKFPVEQELDEERKQRRIEWMILQRKAREYERKKRKKIEEYERKRREMLKSKSGKRSGHSHDSSHHGDSSKHKNDRSDVMSNRFNSGDEKSSVNGQEGARKDNPGDLIKMVVINDKDSPSPNTENQQIKYGLIYPEDVILCRRNGEGAKPLFEREEFKNHSSNEDVEERRSVTVIHKSNPAKSPRERRSRSLSPRRSKNRSPSPRKRVDHSSSNSHRSRYEEYPKTRSEDRHRHRNSDRRSYSSERSHRREDSHRHRDISEHRRSSRSRYDSRDRDDRYHRDERHHSRRRQSEERQPPHPAYIPYPVFYSGFPPRPPMMMESSLPGMRVPVPPPIGRGRFPMPIRPPMPLRFMVPPEPHFHQMRDANDRNA</sequence>
<dbReference type="InterPro" id="IPR022063">
    <property type="entry name" value="Sex_determin_N"/>
</dbReference>
<feature type="compositionally biased region" description="Basic and acidic residues" evidence="1">
    <location>
        <begin position="374"/>
        <end position="387"/>
    </location>
</feature>
<dbReference type="EMBL" id="JBJJXI010000018">
    <property type="protein sequence ID" value="KAL3406719.1"/>
    <property type="molecule type" value="Genomic_DNA"/>
</dbReference>
<evidence type="ECO:0000256" key="1">
    <source>
        <dbReference type="SAM" id="MobiDB-lite"/>
    </source>
</evidence>
<feature type="compositionally biased region" description="Basic and acidic residues" evidence="1">
    <location>
        <begin position="76"/>
        <end position="105"/>
    </location>
</feature>
<protein>
    <recommendedName>
        <fullName evidence="2">Complementary sex determination N-terminal domain-containing protein</fullName>
    </recommendedName>
</protein>
<evidence type="ECO:0000313" key="4">
    <source>
        <dbReference type="Proteomes" id="UP001627154"/>
    </source>
</evidence>